<evidence type="ECO:0000256" key="2">
    <source>
        <dbReference type="ARBA" id="ARBA00004533"/>
    </source>
</evidence>
<dbReference type="InterPro" id="IPR017871">
    <property type="entry name" value="ABC_transporter-like_CS"/>
</dbReference>
<evidence type="ECO:0000313" key="13">
    <source>
        <dbReference type="EMBL" id="SHD75756.1"/>
    </source>
</evidence>
<dbReference type="GO" id="GO:0016887">
    <property type="term" value="F:ATP hydrolysis activity"/>
    <property type="evidence" value="ECO:0007669"/>
    <property type="project" value="InterPro"/>
</dbReference>
<dbReference type="InterPro" id="IPR027417">
    <property type="entry name" value="P-loop_NTPase"/>
</dbReference>
<dbReference type="FunFam" id="3.40.50.300:FF:000126">
    <property type="entry name" value="Galactose/methyl galactoside import ATP-binding protein MglA"/>
    <property type="match status" value="1"/>
</dbReference>
<dbReference type="CDD" id="cd03215">
    <property type="entry name" value="ABC_Carb_Monos_II"/>
    <property type="match status" value="1"/>
</dbReference>
<comment type="catalytic activity">
    <reaction evidence="11">
        <text>D-galactose(out) + ATP + H2O = D-galactose(in) + ADP + phosphate + H(+)</text>
        <dbReference type="Rhea" id="RHEA:60156"/>
        <dbReference type="ChEBI" id="CHEBI:4139"/>
        <dbReference type="ChEBI" id="CHEBI:15377"/>
        <dbReference type="ChEBI" id="CHEBI:15378"/>
        <dbReference type="ChEBI" id="CHEBI:30616"/>
        <dbReference type="ChEBI" id="CHEBI:43474"/>
        <dbReference type="ChEBI" id="CHEBI:456216"/>
        <dbReference type="EC" id="7.5.2.11"/>
    </reaction>
</comment>
<evidence type="ECO:0000256" key="6">
    <source>
        <dbReference type="ARBA" id="ARBA00022737"/>
    </source>
</evidence>
<accession>M1ZH39</accession>
<dbReference type="PANTHER" id="PTHR43790">
    <property type="entry name" value="CARBOHYDRATE TRANSPORT ATP-BINDING PROTEIN MG119-RELATED"/>
    <property type="match status" value="1"/>
</dbReference>
<dbReference type="SUPFAM" id="SSF52540">
    <property type="entry name" value="P-loop containing nucleoside triphosphate hydrolases"/>
    <property type="match status" value="2"/>
</dbReference>
<comment type="subcellular location">
    <subcellularLocation>
        <location evidence="2">Cell inner membrane</location>
    </subcellularLocation>
    <subcellularLocation>
        <location evidence="1 11">Cell membrane</location>
        <topology evidence="1 11">Peripheral membrane protein</topology>
    </subcellularLocation>
</comment>
<evidence type="ECO:0000256" key="3">
    <source>
        <dbReference type="ARBA" id="ARBA00022448"/>
    </source>
</evidence>
<dbReference type="InterPro" id="IPR003593">
    <property type="entry name" value="AAA+_ATPase"/>
</dbReference>
<evidence type="ECO:0000256" key="9">
    <source>
        <dbReference type="ARBA" id="ARBA00022967"/>
    </source>
</evidence>
<evidence type="ECO:0000256" key="8">
    <source>
        <dbReference type="ARBA" id="ARBA00022840"/>
    </source>
</evidence>
<evidence type="ECO:0000313" key="14">
    <source>
        <dbReference type="Proteomes" id="UP000245423"/>
    </source>
</evidence>
<comment type="similarity">
    <text evidence="11">Belongs to the ABC transporter superfamily.</text>
</comment>
<dbReference type="EC" id="7.5.2.11" evidence="11"/>
<feature type="domain" description="ABC transporter" evidence="12">
    <location>
        <begin position="254"/>
        <end position="499"/>
    </location>
</feature>
<dbReference type="CDD" id="cd03216">
    <property type="entry name" value="ABC_Carb_Monos_I"/>
    <property type="match status" value="1"/>
</dbReference>
<dbReference type="RefSeq" id="WP_005587936.1">
    <property type="nucleotide sequence ID" value="NZ_LT669839.1"/>
</dbReference>
<evidence type="ECO:0000256" key="11">
    <source>
        <dbReference type="RuleBase" id="RU367029"/>
    </source>
</evidence>
<dbReference type="FunFam" id="3.40.50.300:FF:000127">
    <property type="entry name" value="Ribose import ATP-binding protein RbsA"/>
    <property type="match status" value="1"/>
</dbReference>
<keyword evidence="10 11" id="KW-0472">Membrane</keyword>
<feature type="domain" description="ABC transporter" evidence="12">
    <location>
        <begin position="8"/>
        <end position="244"/>
    </location>
</feature>
<dbReference type="EMBL" id="LT669839">
    <property type="protein sequence ID" value="SHD75756.1"/>
    <property type="molecule type" value="Genomic_DNA"/>
</dbReference>
<dbReference type="OrthoDB" id="9771863at2"/>
<dbReference type="GO" id="GO:0015749">
    <property type="term" value="P:monosaccharide transmembrane transport"/>
    <property type="evidence" value="ECO:0007669"/>
    <property type="project" value="UniProtKB-ARBA"/>
</dbReference>
<comment type="function">
    <text evidence="11">Part of an ABC transporter complex involved in carbohydrate import. Could be involved in ribose, galactose and/or methyl galactoside import. Responsible for energy coupling to the transport system.</text>
</comment>
<keyword evidence="4 11" id="KW-1003">Cell membrane</keyword>
<evidence type="ECO:0000256" key="1">
    <source>
        <dbReference type="ARBA" id="ARBA00004202"/>
    </source>
</evidence>
<protein>
    <recommendedName>
        <fullName evidence="11">Ribose/galactose/methyl galactoside import ATP-binding protein</fullName>
        <ecNumber evidence="11">7.5.2.11</ecNumber>
    </recommendedName>
</protein>
<dbReference type="PANTHER" id="PTHR43790:SF7">
    <property type="entry name" value="GALACTOSE_METHYL GALACTOSIDE IMPORT ATP-BINDING PROTEIN MGLA"/>
    <property type="match status" value="1"/>
</dbReference>
<dbReference type="AlphaFoldDB" id="M1ZH39"/>
<dbReference type="PROSITE" id="PS00211">
    <property type="entry name" value="ABC_TRANSPORTER_1"/>
    <property type="match status" value="1"/>
</dbReference>
<dbReference type="Pfam" id="PF00005">
    <property type="entry name" value="ABC_tran"/>
    <property type="match status" value="2"/>
</dbReference>
<dbReference type="GO" id="GO:0005886">
    <property type="term" value="C:plasma membrane"/>
    <property type="evidence" value="ECO:0007669"/>
    <property type="project" value="UniProtKB-SubCell"/>
</dbReference>
<evidence type="ECO:0000259" key="12">
    <source>
        <dbReference type="PROSITE" id="PS50893"/>
    </source>
</evidence>
<evidence type="ECO:0000256" key="7">
    <source>
        <dbReference type="ARBA" id="ARBA00022741"/>
    </source>
</evidence>
<organism evidence="13 14">
    <name type="scientific">[Clostridium] ultunense Esp</name>
    <dbReference type="NCBI Taxonomy" id="1288971"/>
    <lineage>
        <taxon>Bacteria</taxon>
        <taxon>Bacillati</taxon>
        <taxon>Bacillota</taxon>
        <taxon>Tissierellia</taxon>
        <taxon>Tissierellales</taxon>
        <taxon>Tepidimicrobiaceae</taxon>
        <taxon>Schnuerera</taxon>
    </lineage>
</organism>
<sequence length="508" mass="57542">MTEDRNILEMKNIVKRFPGVQALKGVNLNVKYGEIHALLGENGAGKSTLVKCLIGIYQKTSGEILFEDECIDNYTTADALRLGISMIHQELSPIEHRSIMENIWLGREPKTKLGLVDHKKMYEMTKEVLKRIDLDEDPKTLMADLPVAKIQMIEIAKAISYDAKLIIMDEPTSALTNKEIEQLFIIMRKLKEEGKSIIYISHKLEEIFTICDTITVYRDGEYIGTERVSDIDTPTLIKMMVGRNVNELYPKVKCDIDDIKLEVNNLASEGAFKGVSFNVRKGEIFGVAGLVGSGRTELIETLFGLREKTYGQIKIDGKEVDIRNPQEAKGRKMALLTEDRRLNGIFPMLTVFQNITIANLSRYKNKFRLFNHKEAIRDVNEYIESIQIKTPSIYQRMENLSGGNQQKVLVARWLMTSPEILIMDEPTRGIDVGAKAEIYKLIGILAEQGKSVILVSSELPEVMGMSDRIMVMHEGRVAGILNNSKDLTQEEIMHYATGQIIEDKAEYM</sequence>
<keyword evidence="8 11" id="KW-0067">ATP-binding</keyword>
<evidence type="ECO:0000256" key="5">
    <source>
        <dbReference type="ARBA" id="ARBA00022597"/>
    </source>
</evidence>
<dbReference type="PROSITE" id="PS50893">
    <property type="entry name" value="ABC_TRANSPORTER_2"/>
    <property type="match status" value="2"/>
</dbReference>
<dbReference type="InterPro" id="IPR050107">
    <property type="entry name" value="ABC_carbohydrate_import_ATPase"/>
</dbReference>
<evidence type="ECO:0000256" key="4">
    <source>
        <dbReference type="ARBA" id="ARBA00022475"/>
    </source>
</evidence>
<keyword evidence="3 11" id="KW-0813">Transport</keyword>
<evidence type="ECO:0000256" key="10">
    <source>
        <dbReference type="ARBA" id="ARBA00023136"/>
    </source>
</evidence>
<dbReference type="Gene3D" id="3.40.50.300">
    <property type="entry name" value="P-loop containing nucleotide triphosphate hydrolases"/>
    <property type="match status" value="2"/>
</dbReference>
<keyword evidence="14" id="KW-1185">Reference proteome</keyword>
<reference evidence="13 14" key="1">
    <citation type="submission" date="2016-11" db="EMBL/GenBank/DDBJ databases">
        <authorList>
            <person name="Manzoor S."/>
        </authorList>
    </citation>
    <scope>NUCLEOTIDE SEQUENCE [LARGE SCALE GENOMIC DNA]</scope>
    <source>
        <strain evidence="13">Clostridium ultunense strain Esp</strain>
    </source>
</reference>
<dbReference type="HOGENOM" id="CLU_000604_92_3_9"/>
<gene>
    <name evidence="13" type="primary">rbsA</name>
    <name evidence="13" type="ORF">CUESP1_0365</name>
</gene>
<keyword evidence="5 11" id="KW-0762">Sugar transport</keyword>
<name>M1ZH39_9FIRM</name>
<dbReference type="GO" id="GO:0005524">
    <property type="term" value="F:ATP binding"/>
    <property type="evidence" value="ECO:0007669"/>
    <property type="project" value="UniProtKB-UniRule"/>
</dbReference>
<proteinExistence type="inferred from homology"/>
<dbReference type="InterPro" id="IPR003439">
    <property type="entry name" value="ABC_transporter-like_ATP-bd"/>
</dbReference>
<dbReference type="GO" id="GO:0043211">
    <property type="term" value="F:ABC-type carbohydrate transporter activity"/>
    <property type="evidence" value="ECO:0007669"/>
    <property type="project" value="UniProtKB-UniRule"/>
</dbReference>
<keyword evidence="9 11" id="KW-1278">Translocase</keyword>
<keyword evidence="6" id="KW-0677">Repeat</keyword>
<dbReference type="SMART" id="SM00382">
    <property type="entry name" value="AAA"/>
    <property type="match status" value="2"/>
</dbReference>
<keyword evidence="7 11" id="KW-0547">Nucleotide-binding</keyword>
<dbReference type="Proteomes" id="UP000245423">
    <property type="component" value="Chromosome 1"/>
</dbReference>